<protein>
    <submittedName>
        <fullName evidence="1">Uncharacterized protein</fullName>
    </submittedName>
</protein>
<keyword evidence="2" id="KW-1185">Reference proteome</keyword>
<proteinExistence type="predicted"/>
<dbReference type="Pfam" id="PF20180">
    <property type="entry name" value="UQCC2_CBP6"/>
    <property type="match status" value="1"/>
</dbReference>
<accession>A0A1E3P0E1</accession>
<dbReference type="GO" id="GO:0043022">
    <property type="term" value="F:ribosome binding"/>
    <property type="evidence" value="ECO:0007669"/>
    <property type="project" value="EnsemblFungi"/>
</dbReference>
<organism evidence="1 2">
    <name type="scientific">Wickerhamomyces anomalus (strain ATCC 58044 / CBS 1984 / NCYC 433 / NRRL Y-366-8)</name>
    <name type="common">Yeast</name>
    <name type="synonym">Hansenula anomala</name>
    <dbReference type="NCBI Taxonomy" id="683960"/>
    <lineage>
        <taxon>Eukaryota</taxon>
        <taxon>Fungi</taxon>
        <taxon>Dikarya</taxon>
        <taxon>Ascomycota</taxon>
        <taxon>Saccharomycotina</taxon>
        <taxon>Saccharomycetes</taxon>
        <taxon>Phaffomycetales</taxon>
        <taxon>Wickerhamomycetaceae</taxon>
        <taxon>Wickerhamomyces</taxon>
    </lineage>
</organism>
<dbReference type="GeneID" id="30199997"/>
<dbReference type="GO" id="GO:0050821">
    <property type="term" value="P:protein stabilization"/>
    <property type="evidence" value="ECO:0007669"/>
    <property type="project" value="EnsemblFungi"/>
</dbReference>
<evidence type="ECO:0000313" key="1">
    <source>
        <dbReference type="EMBL" id="ODQ58835.1"/>
    </source>
</evidence>
<dbReference type="GO" id="GO:0034551">
    <property type="term" value="P:mitochondrial respiratory chain complex III assembly"/>
    <property type="evidence" value="ECO:0007669"/>
    <property type="project" value="EnsemblFungi"/>
</dbReference>
<dbReference type="GO" id="GO:0070131">
    <property type="term" value="P:positive regulation of mitochondrial translation"/>
    <property type="evidence" value="ECO:0007669"/>
    <property type="project" value="EnsemblFungi"/>
</dbReference>
<sequence>MSTKEAAKVLVKLLEQVPKEKLTSLSLKEVQLNRYRPVAEEFTESDILQQIQALKSISSNQYRDYYYPGDKLIRPQGNPDYYERLLAEISGEGKENLFTGLRTVVLGK</sequence>
<dbReference type="EMBL" id="KV454211">
    <property type="protein sequence ID" value="ODQ58835.1"/>
    <property type="molecule type" value="Genomic_DNA"/>
</dbReference>
<reference evidence="1 2" key="1">
    <citation type="journal article" date="2016" name="Proc. Natl. Acad. Sci. U.S.A.">
        <title>Comparative genomics of biotechnologically important yeasts.</title>
        <authorList>
            <person name="Riley R."/>
            <person name="Haridas S."/>
            <person name="Wolfe K.H."/>
            <person name="Lopes M.R."/>
            <person name="Hittinger C.T."/>
            <person name="Goeker M."/>
            <person name="Salamov A.A."/>
            <person name="Wisecaver J.H."/>
            <person name="Long T.M."/>
            <person name="Calvey C.H."/>
            <person name="Aerts A.L."/>
            <person name="Barry K.W."/>
            <person name="Choi C."/>
            <person name="Clum A."/>
            <person name="Coughlan A.Y."/>
            <person name="Deshpande S."/>
            <person name="Douglass A.P."/>
            <person name="Hanson S.J."/>
            <person name="Klenk H.-P."/>
            <person name="LaButti K.M."/>
            <person name="Lapidus A."/>
            <person name="Lindquist E.A."/>
            <person name="Lipzen A.M."/>
            <person name="Meier-Kolthoff J.P."/>
            <person name="Ohm R.A."/>
            <person name="Otillar R.P."/>
            <person name="Pangilinan J.L."/>
            <person name="Peng Y."/>
            <person name="Rokas A."/>
            <person name="Rosa C.A."/>
            <person name="Scheuner C."/>
            <person name="Sibirny A.A."/>
            <person name="Slot J.C."/>
            <person name="Stielow J.B."/>
            <person name="Sun H."/>
            <person name="Kurtzman C.P."/>
            <person name="Blackwell M."/>
            <person name="Grigoriev I.V."/>
            <person name="Jeffries T.W."/>
        </authorList>
    </citation>
    <scope>NUCLEOTIDE SEQUENCE [LARGE SCALE GENOMIC DNA]</scope>
    <source>
        <strain evidence="2">ATCC 58044 / CBS 1984 / NCYC 433 / NRRL Y-366-8</strain>
    </source>
</reference>
<dbReference type="Proteomes" id="UP000094112">
    <property type="component" value="Unassembled WGS sequence"/>
</dbReference>
<name>A0A1E3P0E1_WICAA</name>
<dbReference type="AlphaFoldDB" id="A0A1E3P0E1"/>
<dbReference type="GO" id="GO:0061671">
    <property type="term" value="C:Cbp3p-Cbp6 complex"/>
    <property type="evidence" value="ECO:0007669"/>
    <property type="project" value="EnsemblFungi"/>
</dbReference>
<evidence type="ECO:0000313" key="2">
    <source>
        <dbReference type="Proteomes" id="UP000094112"/>
    </source>
</evidence>
<dbReference type="STRING" id="683960.A0A1E3P0E1"/>
<dbReference type="InterPro" id="IPR037653">
    <property type="entry name" value="Cbp6"/>
</dbReference>
<dbReference type="PANTHER" id="PTHR28250:SF1">
    <property type="entry name" value="CYTOCHROME B PRE-MRNA-PROCESSING PROTEIN 6"/>
    <property type="match status" value="1"/>
</dbReference>
<dbReference type="GO" id="GO:0005761">
    <property type="term" value="C:mitochondrial ribosome"/>
    <property type="evidence" value="ECO:0007669"/>
    <property type="project" value="EnsemblFungi"/>
</dbReference>
<dbReference type="PANTHER" id="PTHR28250">
    <property type="entry name" value="CYTOCHROME B PRE-MRNA-PROCESSING PROTEIN 6"/>
    <property type="match status" value="1"/>
</dbReference>
<dbReference type="OrthoDB" id="2107880at2759"/>
<gene>
    <name evidence="1" type="ORF">WICANDRAFT_55030</name>
</gene>
<dbReference type="RefSeq" id="XP_019038042.1">
    <property type="nucleotide sequence ID" value="XM_019182751.1"/>
</dbReference>